<keyword evidence="8 16" id="KW-0479">Metal-binding</keyword>
<keyword evidence="10" id="KW-0560">Oxidoreductase</keyword>
<feature type="domain" description="Nitrite/Sulfite reductase ferredoxin-like" evidence="18">
    <location>
        <begin position="575"/>
        <end position="636"/>
    </location>
</feature>
<evidence type="ECO:0000256" key="3">
    <source>
        <dbReference type="ARBA" id="ARBA00010429"/>
    </source>
</evidence>
<accession>A0AAJ1BK44</accession>
<dbReference type="Gene3D" id="3.50.50.60">
    <property type="entry name" value="FAD/NAD(P)-binding domain"/>
    <property type="match status" value="2"/>
</dbReference>
<evidence type="ECO:0000256" key="14">
    <source>
        <dbReference type="ARBA" id="ARBA00034078"/>
    </source>
</evidence>
<evidence type="ECO:0000256" key="13">
    <source>
        <dbReference type="ARBA" id="ARBA00023063"/>
    </source>
</evidence>
<comment type="cofactor">
    <cofactor evidence="16">
        <name>siroheme</name>
        <dbReference type="ChEBI" id="CHEBI:60052"/>
    </cofactor>
    <text evidence="16">Binds 1 siroheme per subunit.</text>
</comment>
<dbReference type="InterPro" id="IPR036136">
    <property type="entry name" value="Nit/Sulf_reduc_fer-like_dom_sf"/>
</dbReference>
<evidence type="ECO:0000256" key="5">
    <source>
        <dbReference type="ARBA" id="ARBA00022617"/>
    </source>
</evidence>
<dbReference type="InterPro" id="IPR036188">
    <property type="entry name" value="FAD/NAD-bd_sf"/>
</dbReference>
<evidence type="ECO:0000256" key="15">
    <source>
        <dbReference type="PIRNR" id="PIRNR037149"/>
    </source>
</evidence>
<dbReference type="Pfam" id="PF01077">
    <property type="entry name" value="NIR_SIR"/>
    <property type="match status" value="1"/>
</dbReference>
<dbReference type="GO" id="GO:0050661">
    <property type="term" value="F:NADP binding"/>
    <property type="evidence" value="ECO:0007669"/>
    <property type="project" value="UniProtKB-UniRule"/>
</dbReference>
<comment type="similarity">
    <text evidence="3">Belongs to the nitrite and sulfite reductase 4Fe-4S domain family.</text>
</comment>
<evidence type="ECO:0000256" key="8">
    <source>
        <dbReference type="ARBA" id="ARBA00022723"/>
    </source>
</evidence>
<dbReference type="NCBIfam" id="NF011565">
    <property type="entry name" value="PRK14989.1"/>
    <property type="match status" value="1"/>
</dbReference>
<evidence type="ECO:0000259" key="19">
    <source>
        <dbReference type="Pfam" id="PF04324"/>
    </source>
</evidence>
<evidence type="ECO:0000313" key="23">
    <source>
        <dbReference type="Proteomes" id="UP001297581"/>
    </source>
</evidence>
<evidence type="ECO:0000256" key="7">
    <source>
        <dbReference type="ARBA" id="ARBA00022714"/>
    </source>
</evidence>
<dbReference type="InterPro" id="IPR045854">
    <property type="entry name" value="NO2/SO3_Rdtase_4Fe4S_sf"/>
</dbReference>
<dbReference type="FunFam" id="3.30.413.10:FF:000007">
    <property type="entry name" value="Nitrite reductase [NAD(P)H] large subunit"/>
    <property type="match status" value="1"/>
</dbReference>
<dbReference type="FunFam" id="3.50.50.60:FF:000033">
    <property type="entry name" value="Nitrite reductase [NAD(P)H], large subunit"/>
    <property type="match status" value="1"/>
</dbReference>
<evidence type="ECO:0000256" key="9">
    <source>
        <dbReference type="ARBA" id="ARBA00022827"/>
    </source>
</evidence>
<dbReference type="EMBL" id="JAKUDL010000008">
    <property type="protein sequence ID" value="MCH4296190.1"/>
    <property type="molecule type" value="Genomic_DNA"/>
</dbReference>
<keyword evidence="23" id="KW-1185">Reference proteome</keyword>
<keyword evidence="6 15" id="KW-0285">Flavoprotein</keyword>
<dbReference type="PIRSF" id="PIRSF037149">
    <property type="entry name" value="NirB"/>
    <property type="match status" value="1"/>
</dbReference>
<feature type="binding site" description="axial binding residue" evidence="16">
    <location>
        <position position="700"/>
    </location>
    <ligand>
        <name>siroheme</name>
        <dbReference type="ChEBI" id="CHEBI:60052"/>
    </ligand>
    <ligandPart>
        <name>Fe</name>
        <dbReference type="ChEBI" id="CHEBI:18248"/>
    </ligandPart>
</feature>
<reference evidence="22 23" key="1">
    <citation type="submission" date="2022-02" db="EMBL/GenBank/DDBJ databases">
        <title>The genome sequence of Shewanella sp. 3B26.</title>
        <authorList>
            <person name="Du J."/>
        </authorList>
    </citation>
    <scope>NUCLEOTIDE SEQUENCE [LARGE SCALE GENOMIC DNA]</scope>
    <source>
        <strain evidence="22 23">3B26</strain>
    </source>
</reference>
<comment type="caution">
    <text evidence="22">The sequence shown here is derived from an EMBL/GenBank/DDBJ whole genome shotgun (WGS) entry which is preliminary data.</text>
</comment>
<dbReference type="Gene3D" id="3.30.413.10">
    <property type="entry name" value="Sulfite Reductase Hemoprotein, domain 1"/>
    <property type="match status" value="1"/>
</dbReference>
<dbReference type="GO" id="GO:0020037">
    <property type="term" value="F:heme binding"/>
    <property type="evidence" value="ECO:0007669"/>
    <property type="project" value="InterPro"/>
</dbReference>
<keyword evidence="4 16" id="KW-0004">4Fe-4S</keyword>
<feature type="domain" description="BFD-like [2Fe-2S]-binding" evidence="19">
    <location>
        <begin position="425"/>
        <end position="473"/>
    </location>
</feature>
<comment type="cofactor">
    <cofactor evidence="14">
        <name>[2Fe-2S] cluster</name>
        <dbReference type="ChEBI" id="CHEBI:190135"/>
    </cofactor>
</comment>
<dbReference type="Proteomes" id="UP001297581">
    <property type="component" value="Unassembled WGS sequence"/>
</dbReference>
<dbReference type="PROSITE" id="PS00365">
    <property type="entry name" value="NIR_SIR"/>
    <property type="match status" value="1"/>
</dbReference>
<evidence type="ECO:0000256" key="10">
    <source>
        <dbReference type="ARBA" id="ARBA00023002"/>
    </source>
</evidence>
<dbReference type="Gene3D" id="1.10.10.1100">
    <property type="entry name" value="BFD-like [2Fe-2S]-binding domain"/>
    <property type="match status" value="1"/>
</dbReference>
<evidence type="ECO:0000259" key="17">
    <source>
        <dbReference type="Pfam" id="PF01077"/>
    </source>
</evidence>
<comment type="cofactor">
    <cofactor evidence="16">
        <name>[4Fe-4S] cluster</name>
        <dbReference type="ChEBI" id="CHEBI:49883"/>
    </cofactor>
    <text evidence="16">Binds 1 [4Fe-4S] cluster per subunit.</text>
</comment>
<dbReference type="InterPro" id="IPR006067">
    <property type="entry name" value="NO2/SO3_Rdtase_4Fe4S_dom"/>
</dbReference>
<dbReference type="SUPFAM" id="SSF51905">
    <property type="entry name" value="FAD/NAD(P)-binding domain"/>
    <property type="match status" value="2"/>
</dbReference>
<sequence>MSNRKPRVVVVGNGMVGHHFVEYVCEQGWQTQWELVVIGAEASIAYDRVQLSSYFQGKPLDDLSLSSVEAYRKWGVELKLGTRVLALDPVARTLGLSDGSSVTYDYLVLATGSFGFVPPIAGADKPQCLVYRTTDDLLAIEAAAKNARSGVVIGGGLLGLEAANALKSLGLKTHVVEFAPQLMPVQLDSAAGELLKQKIEALGVSVHTSKATRIIEDGESAELRLTFAEGDMLETDMLVFSAGIRPHDELATAAGIAKGARGGFAVDDLMQTSAPGVFAIGECASWQDKIFGLVAPGYQMARIAADTLRHLSHASSQPLPAPFTGADMSTKLKLLGIDVGAVGNSRGNDDSPFVEFNDAVAGVYKKLWLDEAGTRVTGALLVGDASDYGTLLGQYLEGTDIEGSPASLMLGEPSGADIAAKKDALVCSCHQVKKSGIVTAVNEGCETLGDIKRCTKAASGCGGCGPEVQKIIDTALAEAGKVRDKCLCPHFSHSRQALYHLCAVEDIRDFATLLSRHGSEGSADTGTKASGTALGCAICQPVAASIFATLHNDHVLGDERARLQDTNDAFLGNLQKDGSYSVVPRIAGGEITPEKLIVLGEVARDFDLYTKITGGQRIDLFGARLDELPAIWRRLVDAGFETGHAYGKSLRTVKSCVGSTWCRYGVQDSVSMAIELEHRYKGLRSPHKLKLAVSGCARECAEAQSKDIGVIATENGWNLYVGGNGGMKPRHADLFASDLSSEALFDCIDKILMFYAATANRLQRTSVWLESLDGGVDYLREVVLNDSLGLGDELKARMQRVVDSYRCEWKAAIEEPALGSRFVEFVNPTPAELTQLPYRRVRGQKMPPLAGEMSEALRIEIKELS</sequence>
<dbReference type="GO" id="GO:0051539">
    <property type="term" value="F:4 iron, 4 sulfur cluster binding"/>
    <property type="evidence" value="ECO:0007669"/>
    <property type="project" value="UniProtKB-KW"/>
</dbReference>
<feature type="binding site" evidence="16">
    <location>
        <position position="700"/>
    </location>
    <ligand>
        <name>[4Fe-4S] cluster</name>
        <dbReference type="ChEBI" id="CHEBI:49883"/>
    </ligand>
</feature>
<dbReference type="GO" id="GO:0050660">
    <property type="term" value="F:flavin adenine dinucleotide binding"/>
    <property type="evidence" value="ECO:0007669"/>
    <property type="project" value="UniProtKB-UniRule"/>
</dbReference>
<protein>
    <submittedName>
        <fullName evidence="22">Nitrite reductase large subunit NirB</fullName>
    </submittedName>
</protein>
<dbReference type="SUPFAM" id="SSF56014">
    <property type="entry name" value="Nitrite and sulphite reductase 4Fe-4S domain-like"/>
    <property type="match status" value="1"/>
</dbReference>
<evidence type="ECO:0000259" key="20">
    <source>
        <dbReference type="Pfam" id="PF07992"/>
    </source>
</evidence>
<dbReference type="InterPro" id="IPR005117">
    <property type="entry name" value="NiRdtase/SiRdtase_haem-b_fer"/>
</dbReference>
<comment type="pathway">
    <text evidence="2">Nitrogen metabolism; nitrate reduction (assimilation).</text>
</comment>
<feature type="binding site" evidence="16">
    <location>
        <position position="656"/>
    </location>
    <ligand>
        <name>[4Fe-4S] cluster</name>
        <dbReference type="ChEBI" id="CHEBI:49883"/>
    </ligand>
</feature>
<dbReference type="PRINTS" id="PR00411">
    <property type="entry name" value="PNDRDTASEI"/>
</dbReference>
<dbReference type="Pfam" id="PF07992">
    <property type="entry name" value="Pyr_redox_2"/>
    <property type="match status" value="1"/>
</dbReference>
<dbReference type="PRINTS" id="PR00368">
    <property type="entry name" value="FADPNR"/>
</dbReference>
<dbReference type="InterPro" id="IPR006066">
    <property type="entry name" value="NO2/SO3_Rdtase_FeS/sirohaem_BS"/>
</dbReference>
<feature type="domain" description="Nitrite/sulphite reductase 4Fe-4S" evidence="17">
    <location>
        <begin position="647"/>
        <end position="783"/>
    </location>
</feature>
<evidence type="ECO:0000256" key="16">
    <source>
        <dbReference type="PIRSR" id="PIRSR037149-1"/>
    </source>
</evidence>
<dbReference type="InterPro" id="IPR041575">
    <property type="entry name" value="Rubredoxin_C"/>
</dbReference>
<keyword evidence="9 15" id="KW-0274">FAD</keyword>
<dbReference type="GO" id="GO:0051537">
    <property type="term" value="F:2 iron, 2 sulfur cluster binding"/>
    <property type="evidence" value="ECO:0007669"/>
    <property type="project" value="UniProtKB-KW"/>
</dbReference>
<name>A0AAJ1BK44_9GAMM</name>
<evidence type="ECO:0000256" key="1">
    <source>
        <dbReference type="ARBA" id="ARBA00001974"/>
    </source>
</evidence>
<dbReference type="GO" id="GO:0042128">
    <property type="term" value="P:nitrate assimilation"/>
    <property type="evidence" value="ECO:0007669"/>
    <property type="project" value="UniProtKB-UniRule"/>
</dbReference>
<evidence type="ECO:0000256" key="12">
    <source>
        <dbReference type="ARBA" id="ARBA00023014"/>
    </source>
</evidence>
<evidence type="ECO:0000259" key="21">
    <source>
        <dbReference type="Pfam" id="PF18267"/>
    </source>
</evidence>
<dbReference type="InterPro" id="IPR052034">
    <property type="entry name" value="NasD-like"/>
</dbReference>
<dbReference type="InterPro" id="IPR016156">
    <property type="entry name" value="FAD/NAD-linked_Rdtase_dimer_sf"/>
</dbReference>
<evidence type="ECO:0000256" key="4">
    <source>
        <dbReference type="ARBA" id="ARBA00022485"/>
    </source>
</evidence>
<evidence type="ECO:0000256" key="11">
    <source>
        <dbReference type="ARBA" id="ARBA00023004"/>
    </source>
</evidence>
<dbReference type="Pfam" id="PF04324">
    <property type="entry name" value="Fer2_BFD"/>
    <property type="match status" value="1"/>
</dbReference>
<evidence type="ECO:0000256" key="2">
    <source>
        <dbReference type="ARBA" id="ARBA00005096"/>
    </source>
</evidence>
<dbReference type="InterPro" id="IPR023753">
    <property type="entry name" value="FAD/NAD-binding_dom"/>
</dbReference>
<dbReference type="GO" id="GO:0098809">
    <property type="term" value="F:nitrite reductase activity"/>
    <property type="evidence" value="ECO:0007669"/>
    <property type="project" value="InterPro"/>
</dbReference>
<keyword evidence="5 16" id="KW-0349">Heme</keyword>
<keyword evidence="13 15" id="KW-0534">Nitrate assimilation</keyword>
<dbReference type="GO" id="GO:0046872">
    <property type="term" value="F:metal ion binding"/>
    <property type="evidence" value="ECO:0007669"/>
    <property type="project" value="UniProtKB-KW"/>
</dbReference>
<keyword evidence="11 16" id="KW-0408">Iron</keyword>
<organism evidence="22 23">
    <name type="scientific">Shewanella zhuhaiensis</name>
    <dbReference type="NCBI Taxonomy" id="2919576"/>
    <lineage>
        <taxon>Bacteria</taxon>
        <taxon>Pseudomonadati</taxon>
        <taxon>Pseudomonadota</taxon>
        <taxon>Gammaproteobacteria</taxon>
        <taxon>Alteromonadales</taxon>
        <taxon>Shewanellaceae</taxon>
        <taxon>Shewanella</taxon>
    </lineage>
</organism>
<dbReference type="NCBIfam" id="TIGR02374">
    <property type="entry name" value="nitri_red_nirB"/>
    <property type="match status" value="1"/>
</dbReference>
<dbReference type="PANTHER" id="PTHR43809:SF1">
    <property type="entry name" value="NITRITE REDUCTASE (NADH) LARGE SUBUNIT"/>
    <property type="match status" value="1"/>
</dbReference>
<dbReference type="SUPFAM" id="SSF55124">
    <property type="entry name" value="Nitrite/Sulfite reductase N-terminal domain-like"/>
    <property type="match status" value="1"/>
</dbReference>
<feature type="binding site" evidence="16">
    <location>
        <position position="662"/>
    </location>
    <ligand>
        <name>[4Fe-4S] cluster</name>
        <dbReference type="ChEBI" id="CHEBI:49883"/>
    </ligand>
</feature>
<dbReference type="RefSeq" id="WP_240592261.1">
    <property type="nucleotide sequence ID" value="NZ_JAKUDL010000008.1"/>
</dbReference>
<dbReference type="InterPro" id="IPR007419">
    <property type="entry name" value="BFD-like_2Fe2S-bd_dom"/>
</dbReference>
<evidence type="ECO:0000259" key="18">
    <source>
        <dbReference type="Pfam" id="PF03460"/>
    </source>
</evidence>
<dbReference type="InterPro" id="IPR012744">
    <property type="entry name" value="Nitri_red_NirB"/>
</dbReference>
<dbReference type="InterPro" id="IPR041854">
    <property type="entry name" value="BFD-like_2Fe2S-bd_dom_sf"/>
</dbReference>
<proteinExistence type="inferred from homology"/>
<dbReference type="PRINTS" id="PR00397">
    <property type="entry name" value="SIROHAEM"/>
</dbReference>
<comment type="cofactor">
    <cofactor evidence="1 15">
        <name>FAD</name>
        <dbReference type="ChEBI" id="CHEBI:57692"/>
    </cofactor>
</comment>
<evidence type="ECO:0000256" key="6">
    <source>
        <dbReference type="ARBA" id="ARBA00022630"/>
    </source>
</evidence>
<dbReference type="Pfam" id="PF18267">
    <property type="entry name" value="Rubredoxin_C"/>
    <property type="match status" value="1"/>
</dbReference>
<dbReference type="AlphaFoldDB" id="A0AAJ1BK44"/>
<feature type="domain" description="NADH-rubredoxin oxidoreductase C-terminal" evidence="21">
    <location>
        <begin position="329"/>
        <end position="390"/>
    </location>
</feature>
<dbReference type="PANTHER" id="PTHR43809">
    <property type="entry name" value="NITRITE REDUCTASE (NADH) LARGE SUBUNIT"/>
    <property type="match status" value="1"/>
</dbReference>
<feature type="domain" description="FAD/NAD(P)-binding" evidence="20">
    <location>
        <begin position="7"/>
        <end position="289"/>
    </location>
</feature>
<gene>
    <name evidence="22" type="primary">nirB</name>
    <name evidence="22" type="ORF">MJ923_17915</name>
</gene>
<keyword evidence="12 16" id="KW-0411">Iron-sulfur</keyword>
<dbReference type="InterPro" id="IPR017121">
    <property type="entry name" value="Nitrite_Rdtase_lsu"/>
</dbReference>
<keyword evidence="7" id="KW-0001">2Fe-2S</keyword>
<dbReference type="Pfam" id="PF03460">
    <property type="entry name" value="NIR_SIR_ferr"/>
    <property type="match status" value="1"/>
</dbReference>
<dbReference type="Gene3D" id="3.30.390.30">
    <property type="match status" value="1"/>
</dbReference>
<feature type="binding site" evidence="16">
    <location>
        <position position="696"/>
    </location>
    <ligand>
        <name>[4Fe-4S] cluster</name>
        <dbReference type="ChEBI" id="CHEBI:49883"/>
    </ligand>
</feature>
<evidence type="ECO:0000313" key="22">
    <source>
        <dbReference type="EMBL" id="MCH4296190.1"/>
    </source>
</evidence>